<accession>A0A1G4K7K5</accession>
<dbReference type="InterPro" id="IPR000306">
    <property type="entry name" value="Znf_FYVE"/>
</dbReference>
<feature type="domain" description="RING-type" evidence="18">
    <location>
        <begin position="245"/>
        <end position="300"/>
    </location>
</feature>
<dbReference type="SMART" id="SM00184">
    <property type="entry name" value="RING"/>
    <property type="match status" value="1"/>
</dbReference>
<dbReference type="GO" id="GO:0061630">
    <property type="term" value="F:ubiquitin protein ligase activity"/>
    <property type="evidence" value="ECO:0007669"/>
    <property type="project" value="UniProtKB-EC"/>
</dbReference>
<dbReference type="EMBL" id="LT598484">
    <property type="protein sequence ID" value="SCU99930.1"/>
    <property type="molecule type" value="Genomic_DNA"/>
</dbReference>
<evidence type="ECO:0000256" key="17">
    <source>
        <dbReference type="PROSITE-ProRule" id="PRU00175"/>
    </source>
</evidence>
<dbReference type="InterPro" id="IPR051878">
    <property type="entry name" value="ZNRF_ubiq-protein_ligase"/>
</dbReference>
<dbReference type="PANTHER" id="PTHR46661">
    <property type="entry name" value="E3 UBIQUITIN-PROTEIN LIGASE ZNRF1-LIKE PROTEIN"/>
    <property type="match status" value="1"/>
</dbReference>
<keyword evidence="15" id="KW-0458">Lysosome</keyword>
<dbReference type="OrthoDB" id="660555at2759"/>
<keyword evidence="16" id="KW-0449">Lipoprotein</keyword>
<keyword evidence="14" id="KW-0472">Membrane</keyword>
<reference evidence="21" key="1">
    <citation type="submission" date="2016-03" db="EMBL/GenBank/DDBJ databases">
        <authorList>
            <person name="Devillers Hugo."/>
        </authorList>
    </citation>
    <scope>NUCLEOTIDE SEQUENCE [LARGE SCALE GENOMIC DNA]</scope>
</reference>
<comment type="catalytic activity">
    <reaction evidence="1">
        <text>S-ubiquitinyl-[E2 ubiquitin-conjugating enzyme]-L-cysteine + [acceptor protein]-L-lysine = [E2 ubiquitin-conjugating enzyme]-L-cysteine + N(6)-ubiquitinyl-[acceptor protein]-L-lysine.</text>
        <dbReference type="EC" id="2.3.2.27"/>
    </reaction>
</comment>
<dbReference type="GO" id="GO:0043161">
    <property type="term" value="P:proteasome-mediated ubiquitin-dependent protein catabolic process"/>
    <property type="evidence" value="ECO:0007669"/>
    <property type="project" value="TreeGrafter"/>
</dbReference>
<keyword evidence="9" id="KW-0479">Metal-binding</keyword>
<evidence type="ECO:0000256" key="11">
    <source>
        <dbReference type="ARBA" id="ARBA00022771"/>
    </source>
</evidence>
<organism evidence="20 21">
    <name type="scientific">Lachancea meyersii CBS 8951</name>
    <dbReference type="NCBI Taxonomy" id="1266667"/>
    <lineage>
        <taxon>Eukaryota</taxon>
        <taxon>Fungi</taxon>
        <taxon>Dikarya</taxon>
        <taxon>Ascomycota</taxon>
        <taxon>Saccharomycotina</taxon>
        <taxon>Saccharomycetes</taxon>
        <taxon>Saccharomycetales</taxon>
        <taxon>Saccharomycetaceae</taxon>
        <taxon>Lachancea</taxon>
    </lineage>
</organism>
<evidence type="ECO:0000256" key="5">
    <source>
        <dbReference type="ARBA" id="ARBA00004906"/>
    </source>
</evidence>
<dbReference type="GO" id="GO:0098588">
    <property type="term" value="C:bounding membrane of organelle"/>
    <property type="evidence" value="ECO:0007669"/>
    <property type="project" value="UniProtKB-ARBA"/>
</dbReference>
<dbReference type="SUPFAM" id="SSF57903">
    <property type="entry name" value="FYVE/PHD zinc finger"/>
    <property type="match status" value="1"/>
</dbReference>
<dbReference type="PANTHER" id="PTHR46661:SF4">
    <property type="entry name" value="RING-TYPE DOMAIN-CONTAINING PROTEIN"/>
    <property type="match status" value="1"/>
</dbReference>
<dbReference type="Gene3D" id="3.30.40.10">
    <property type="entry name" value="Zinc/RING finger domain, C3HC4 (zinc finger)"/>
    <property type="match status" value="2"/>
</dbReference>
<evidence type="ECO:0000256" key="12">
    <source>
        <dbReference type="ARBA" id="ARBA00022786"/>
    </source>
</evidence>
<comment type="pathway">
    <text evidence="5">Protein modification; protein ubiquitination.</text>
</comment>
<evidence type="ECO:0000313" key="20">
    <source>
        <dbReference type="EMBL" id="SCU99930.1"/>
    </source>
</evidence>
<keyword evidence="11 17" id="KW-0863">Zinc-finger</keyword>
<dbReference type="PROSITE" id="PS50178">
    <property type="entry name" value="ZF_FYVE"/>
    <property type="match status" value="1"/>
</dbReference>
<dbReference type="Pfam" id="PF13639">
    <property type="entry name" value="zf-RING_2"/>
    <property type="match status" value="1"/>
</dbReference>
<evidence type="ECO:0000256" key="14">
    <source>
        <dbReference type="ARBA" id="ARBA00023136"/>
    </source>
</evidence>
<evidence type="ECO:0000256" key="3">
    <source>
        <dbReference type="ARBA" id="ARBA00004177"/>
    </source>
</evidence>
<keyword evidence="7" id="KW-0808">Transferase</keyword>
<gene>
    <name evidence="20" type="ORF">LAME_0G06436G</name>
</gene>
<sequence length="303" mass="34207">MSGPEFVNSFAEWQADDLIQNCLHCQTKFTFLVRKHHCRCCGGIFCANCSDKFLWYNRRRVKVVRRQDDPESAEFPPHRTCTSCCENLIQMQLVVTKWGDRNWSSQAAMDRSNARPSANSVLIEPNIDRTLSAPTSSSASPFQNNEVNKKVTAGEASHDVDLDVDRCPICNCDLAKLTEAQSVSHIQNCVRVAEMTKQHHQHHSHQNPGNSTSMKNPVIQNRMLVYVVPNKPEVPSTAEGEYPECPICFEEMKAGDKVGRLECLCVFHYDCIKSWFRKKSQKVKATSANGSSKNFCPLHDAVI</sequence>
<dbReference type="InterPro" id="IPR001841">
    <property type="entry name" value="Znf_RING"/>
</dbReference>
<evidence type="ECO:0000259" key="18">
    <source>
        <dbReference type="PROSITE" id="PS50089"/>
    </source>
</evidence>
<dbReference type="GO" id="GO:0005768">
    <property type="term" value="C:endosome"/>
    <property type="evidence" value="ECO:0007669"/>
    <property type="project" value="UniProtKB-SubCell"/>
</dbReference>
<proteinExistence type="predicted"/>
<evidence type="ECO:0000256" key="8">
    <source>
        <dbReference type="ARBA" id="ARBA00022707"/>
    </source>
</evidence>
<dbReference type="PROSITE" id="PS50089">
    <property type="entry name" value="ZF_RING_2"/>
    <property type="match status" value="1"/>
</dbReference>
<evidence type="ECO:0000256" key="4">
    <source>
        <dbReference type="ARBA" id="ARBA00004371"/>
    </source>
</evidence>
<evidence type="ECO:0000256" key="10">
    <source>
        <dbReference type="ARBA" id="ARBA00022753"/>
    </source>
</evidence>
<dbReference type="Proteomes" id="UP000191144">
    <property type="component" value="Chromosome G"/>
</dbReference>
<keyword evidence="8" id="KW-0519">Myristate</keyword>
<keyword evidence="13" id="KW-0862">Zinc</keyword>
<dbReference type="AlphaFoldDB" id="A0A1G4K7K5"/>
<evidence type="ECO:0000259" key="19">
    <source>
        <dbReference type="PROSITE" id="PS50178"/>
    </source>
</evidence>
<evidence type="ECO:0000256" key="13">
    <source>
        <dbReference type="ARBA" id="ARBA00022833"/>
    </source>
</evidence>
<dbReference type="GO" id="GO:0032266">
    <property type="term" value="F:phosphatidylinositol-3-phosphate binding"/>
    <property type="evidence" value="ECO:0007669"/>
    <property type="project" value="UniProtKB-ARBA"/>
</dbReference>
<keyword evidence="10" id="KW-0967">Endosome</keyword>
<dbReference type="InterPro" id="IPR017455">
    <property type="entry name" value="Znf_FYVE-rel"/>
</dbReference>
<name>A0A1G4K7K5_9SACH</name>
<evidence type="ECO:0000256" key="7">
    <source>
        <dbReference type="ARBA" id="ARBA00022679"/>
    </source>
</evidence>
<keyword evidence="12" id="KW-0833">Ubl conjugation pathway</keyword>
<protein>
    <recommendedName>
        <fullName evidence="6">RING-type E3 ubiquitin transferase</fullName>
        <ecNumber evidence="6">2.3.2.27</ecNumber>
    </recommendedName>
</protein>
<dbReference type="EC" id="2.3.2.27" evidence="6"/>
<dbReference type="GO" id="GO:0070936">
    <property type="term" value="P:protein K48-linked ubiquitination"/>
    <property type="evidence" value="ECO:0007669"/>
    <property type="project" value="TreeGrafter"/>
</dbReference>
<evidence type="ECO:0000256" key="9">
    <source>
        <dbReference type="ARBA" id="ARBA00022723"/>
    </source>
</evidence>
<comment type="subcellular location">
    <subcellularLocation>
        <location evidence="3">Endosome</location>
    </subcellularLocation>
    <subcellularLocation>
        <location evidence="4">Lysosome</location>
    </subcellularLocation>
    <subcellularLocation>
        <location evidence="2">Membrane</location>
        <topology evidence="2">Peripheral membrane protein</topology>
    </subcellularLocation>
</comment>
<evidence type="ECO:0000256" key="15">
    <source>
        <dbReference type="ARBA" id="ARBA00023228"/>
    </source>
</evidence>
<dbReference type="Pfam" id="PF01363">
    <property type="entry name" value="FYVE"/>
    <property type="match status" value="1"/>
</dbReference>
<evidence type="ECO:0000256" key="6">
    <source>
        <dbReference type="ARBA" id="ARBA00012483"/>
    </source>
</evidence>
<dbReference type="InterPro" id="IPR011011">
    <property type="entry name" value="Znf_FYVE_PHD"/>
</dbReference>
<evidence type="ECO:0000313" key="21">
    <source>
        <dbReference type="Proteomes" id="UP000191144"/>
    </source>
</evidence>
<evidence type="ECO:0000256" key="16">
    <source>
        <dbReference type="ARBA" id="ARBA00023288"/>
    </source>
</evidence>
<dbReference type="GO" id="GO:0008270">
    <property type="term" value="F:zinc ion binding"/>
    <property type="evidence" value="ECO:0007669"/>
    <property type="project" value="UniProtKB-KW"/>
</dbReference>
<dbReference type="SMART" id="SM00064">
    <property type="entry name" value="FYVE"/>
    <property type="match status" value="1"/>
</dbReference>
<feature type="domain" description="FYVE-type" evidence="19">
    <location>
        <begin position="16"/>
        <end position="89"/>
    </location>
</feature>
<dbReference type="InterPro" id="IPR013083">
    <property type="entry name" value="Znf_RING/FYVE/PHD"/>
</dbReference>
<keyword evidence="21" id="KW-1185">Reference proteome</keyword>
<dbReference type="SUPFAM" id="SSF57850">
    <property type="entry name" value="RING/U-box"/>
    <property type="match status" value="1"/>
</dbReference>
<evidence type="ECO:0000256" key="1">
    <source>
        <dbReference type="ARBA" id="ARBA00000900"/>
    </source>
</evidence>
<evidence type="ECO:0000256" key="2">
    <source>
        <dbReference type="ARBA" id="ARBA00004170"/>
    </source>
</evidence>